<gene>
    <name evidence="1" type="ORF">HHL25_11055</name>
</gene>
<evidence type="ECO:0000313" key="1">
    <source>
        <dbReference type="EMBL" id="NML74662.1"/>
    </source>
</evidence>
<keyword evidence="2" id="KW-1185">Reference proteome</keyword>
<dbReference type="RefSeq" id="WP_169589715.1">
    <property type="nucleotide sequence ID" value="NZ_JABBGK010000002.1"/>
</dbReference>
<evidence type="ECO:0000313" key="2">
    <source>
        <dbReference type="Proteomes" id="UP000541470"/>
    </source>
</evidence>
<organism evidence="1 2">
    <name type="scientific">Rhizobium terricola</name>
    <dbReference type="NCBI Taxonomy" id="2728849"/>
    <lineage>
        <taxon>Bacteria</taxon>
        <taxon>Pseudomonadati</taxon>
        <taxon>Pseudomonadota</taxon>
        <taxon>Alphaproteobacteria</taxon>
        <taxon>Hyphomicrobiales</taxon>
        <taxon>Rhizobiaceae</taxon>
        <taxon>Rhizobium/Agrobacterium group</taxon>
        <taxon>Rhizobium</taxon>
    </lineage>
</organism>
<dbReference type="EMBL" id="JABBGK010000002">
    <property type="protein sequence ID" value="NML74662.1"/>
    <property type="molecule type" value="Genomic_DNA"/>
</dbReference>
<proteinExistence type="predicted"/>
<reference evidence="1 2" key="1">
    <citation type="submission" date="2020-04" db="EMBL/GenBank/DDBJ databases">
        <title>Rhizobium sp. S-51 isolated from soil.</title>
        <authorList>
            <person name="Dahal R.H."/>
        </authorList>
    </citation>
    <scope>NUCLEOTIDE SEQUENCE [LARGE SCALE GENOMIC DNA]</scope>
    <source>
        <strain evidence="1 2">S-51</strain>
    </source>
</reference>
<dbReference type="Proteomes" id="UP000541470">
    <property type="component" value="Unassembled WGS sequence"/>
</dbReference>
<sequence>MNAQTAPVDPAGGATRFTVGRDRHGWWVVHDAAGLVGGIFANEEAAIHFARGECGNGTGRVRRAGHREIVELEGLTGGRLPARTVPVRRCSPAAR</sequence>
<comment type="caution">
    <text evidence="1">The sequence shown here is derived from an EMBL/GenBank/DDBJ whole genome shotgun (WGS) entry which is preliminary data.</text>
</comment>
<name>A0A7Y0AWA0_9HYPH</name>
<accession>A0A7Y0AWA0</accession>
<protein>
    <recommendedName>
        <fullName evidence="3">RAG2 PHD domain containing protein</fullName>
    </recommendedName>
</protein>
<dbReference type="AlphaFoldDB" id="A0A7Y0AWA0"/>
<evidence type="ECO:0008006" key="3">
    <source>
        <dbReference type="Google" id="ProtNLM"/>
    </source>
</evidence>